<reference evidence="2" key="1">
    <citation type="submission" date="2018-11" db="EMBL/GenBank/DDBJ databases">
        <authorList>
            <consortium name="Pathogen Informatics"/>
        </authorList>
    </citation>
    <scope>NUCLEOTIDE SEQUENCE</scope>
</reference>
<dbReference type="EMBL" id="CAAALY010037686">
    <property type="protein sequence ID" value="VEL18588.1"/>
    <property type="molecule type" value="Genomic_DNA"/>
</dbReference>
<organism evidence="2 3">
    <name type="scientific">Protopolystoma xenopodis</name>
    <dbReference type="NCBI Taxonomy" id="117903"/>
    <lineage>
        <taxon>Eukaryota</taxon>
        <taxon>Metazoa</taxon>
        <taxon>Spiralia</taxon>
        <taxon>Lophotrochozoa</taxon>
        <taxon>Platyhelminthes</taxon>
        <taxon>Monogenea</taxon>
        <taxon>Polyopisthocotylea</taxon>
        <taxon>Polystomatidea</taxon>
        <taxon>Polystomatidae</taxon>
        <taxon>Protopolystoma</taxon>
    </lineage>
</organism>
<proteinExistence type="predicted"/>
<evidence type="ECO:0000313" key="3">
    <source>
        <dbReference type="Proteomes" id="UP000784294"/>
    </source>
</evidence>
<comment type="caution">
    <text evidence="2">The sequence shown here is derived from an EMBL/GenBank/DDBJ whole genome shotgun (WGS) entry which is preliminary data.</text>
</comment>
<accession>A0A3S5CG81</accession>
<dbReference type="Proteomes" id="UP000784294">
    <property type="component" value="Unassembled WGS sequence"/>
</dbReference>
<dbReference type="AlphaFoldDB" id="A0A3S5CG81"/>
<keyword evidence="3" id="KW-1185">Reference proteome</keyword>
<name>A0A3S5CG81_9PLAT</name>
<evidence type="ECO:0000256" key="1">
    <source>
        <dbReference type="SAM" id="MobiDB-lite"/>
    </source>
</evidence>
<evidence type="ECO:0000313" key="2">
    <source>
        <dbReference type="EMBL" id="VEL18588.1"/>
    </source>
</evidence>
<sequence length="68" mass="7572">MADVMCRDQELKLPCNQSRQHLTASLQQVSWLSEEQKAPIKPVSISSERQAPRHPVASGLHLNHDSVG</sequence>
<protein>
    <submittedName>
        <fullName evidence="2">Uncharacterized protein</fullName>
    </submittedName>
</protein>
<gene>
    <name evidence="2" type="ORF">PXEA_LOCUS12028</name>
</gene>
<feature type="region of interest" description="Disordered" evidence="1">
    <location>
        <begin position="33"/>
        <end position="68"/>
    </location>
</feature>